<reference evidence="8" key="1">
    <citation type="journal article" date="2013" name="Nat. Commun.">
        <title>Whole-genome sequencing of Oryza brachyantha reveals mechanisms underlying Oryza genome evolution.</title>
        <authorList>
            <person name="Chen J."/>
            <person name="Huang Q."/>
            <person name="Gao D."/>
            <person name="Wang J."/>
            <person name="Lang Y."/>
            <person name="Liu T."/>
            <person name="Li B."/>
            <person name="Bai Z."/>
            <person name="Luis Goicoechea J."/>
            <person name="Liang C."/>
            <person name="Chen C."/>
            <person name="Zhang W."/>
            <person name="Sun S."/>
            <person name="Liao Y."/>
            <person name="Zhang X."/>
            <person name="Yang L."/>
            <person name="Song C."/>
            <person name="Wang M."/>
            <person name="Shi J."/>
            <person name="Liu G."/>
            <person name="Liu J."/>
            <person name="Zhou H."/>
            <person name="Zhou W."/>
            <person name="Yu Q."/>
            <person name="An N."/>
            <person name="Chen Y."/>
            <person name="Cai Q."/>
            <person name="Wang B."/>
            <person name="Liu B."/>
            <person name="Min J."/>
            <person name="Huang Y."/>
            <person name="Wu H."/>
            <person name="Li Z."/>
            <person name="Zhang Y."/>
            <person name="Yin Y."/>
            <person name="Song W."/>
            <person name="Jiang J."/>
            <person name="Jackson S.A."/>
            <person name="Wing R.A."/>
            <person name="Wang J."/>
            <person name="Chen M."/>
        </authorList>
    </citation>
    <scope>NUCLEOTIDE SEQUENCE [LARGE SCALE GENOMIC DNA]</scope>
    <source>
        <strain evidence="8">cv. IRGC 101232</strain>
    </source>
</reference>
<dbReference type="eggNOG" id="ENOG502QQ2H">
    <property type="taxonomic scope" value="Eukaryota"/>
</dbReference>
<evidence type="ECO:0000256" key="4">
    <source>
        <dbReference type="ARBA" id="ARBA00022692"/>
    </source>
</evidence>
<feature type="transmembrane region" description="Helical" evidence="7">
    <location>
        <begin position="30"/>
        <end position="52"/>
    </location>
</feature>
<dbReference type="EnsemblPlants" id="OB05G17910.1">
    <property type="protein sequence ID" value="OB05G17910.1"/>
    <property type="gene ID" value="OB05G17910"/>
</dbReference>
<dbReference type="HOGENOM" id="CLU_015477_3_1_1"/>
<dbReference type="PANTHER" id="PTHR31645">
    <property type="entry name" value="OLIGOPEPTIDE TRANSPORTER YGL114W-RELATED"/>
    <property type="match status" value="1"/>
</dbReference>
<dbReference type="STRING" id="4533.J3M5B7"/>
<comment type="similarity">
    <text evidence="2">Belongs to the YSL (TC 2.A.67.2) family.</text>
</comment>
<feature type="transmembrane region" description="Helical" evidence="7">
    <location>
        <begin position="58"/>
        <end position="78"/>
    </location>
</feature>
<evidence type="ECO:0000256" key="1">
    <source>
        <dbReference type="ARBA" id="ARBA00004141"/>
    </source>
</evidence>
<feature type="transmembrane region" description="Helical" evidence="7">
    <location>
        <begin position="309"/>
        <end position="336"/>
    </location>
</feature>
<dbReference type="Proteomes" id="UP000006038">
    <property type="component" value="Chromosome 5"/>
</dbReference>
<evidence type="ECO:0000256" key="7">
    <source>
        <dbReference type="SAM" id="Phobius"/>
    </source>
</evidence>
<dbReference type="PANTHER" id="PTHR31645:SF9">
    <property type="entry name" value="METAL-NICOTIANAMINE TRANSPORTER YSL4-RELATED"/>
    <property type="match status" value="1"/>
</dbReference>
<feature type="transmembrane region" description="Helical" evidence="7">
    <location>
        <begin position="98"/>
        <end position="128"/>
    </location>
</feature>
<feature type="transmembrane region" description="Helical" evidence="7">
    <location>
        <begin position="374"/>
        <end position="397"/>
    </location>
</feature>
<evidence type="ECO:0000313" key="8">
    <source>
        <dbReference type="EnsemblPlants" id="OB05G17910.1"/>
    </source>
</evidence>
<keyword evidence="6 7" id="KW-0472">Membrane</keyword>
<sequence length="420" mass="46039">MDASIEDPRLSTSVEVVFAKQPLPELGAQVTLRSMALSVVLGVVFCFVGLRIQVTAGIVPALNMPITVLSFFLLKCSVRLLHKGGLTTLPFTRQENMFLMTCVVTCLNLTVTGGFATSLIGMTSIVAKTLSDDPDPRDVVDNVPTTKWILYFFLIGLAGVFANIPFTQVMIIDYNLLFPTGTVIGQLINSFHTPEGAYVAKLQVMAIFKAFFGSFTWSVFQWFYTSGNGCGFQNFPSFGLGLYKRRFYFDFSALYVGLGMICPLMVNLGLLFGAIVSWGFLYPFLETKQGQWYETESPSSLKGLNGYKVFITVALIVTDGLINFVTLITSAAINFYQMRQEGDTSGLANYINKLHPSLNYDERKRIEVFMASRIPIAGPVAAYVACAAVTAGAVPAMSPCRRCSARSGSTTSPRCTRPCR</sequence>
<keyword evidence="3" id="KW-0813">Transport</keyword>
<organism evidence="8">
    <name type="scientific">Oryza brachyantha</name>
    <name type="common">malo sina</name>
    <dbReference type="NCBI Taxonomy" id="4533"/>
    <lineage>
        <taxon>Eukaryota</taxon>
        <taxon>Viridiplantae</taxon>
        <taxon>Streptophyta</taxon>
        <taxon>Embryophyta</taxon>
        <taxon>Tracheophyta</taxon>
        <taxon>Spermatophyta</taxon>
        <taxon>Magnoliopsida</taxon>
        <taxon>Liliopsida</taxon>
        <taxon>Poales</taxon>
        <taxon>Poaceae</taxon>
        <taxon>BOP clade</taxon>
        <taxon>Oryzoideae</taxon>
        <taxon>Oryzeae</taxon>
        <taxon>Oryzinae</taxon>
        <taxon>Oryza</taxon>
    </lineage>
</organism>
<dbReference type="OMA" id="FANIPFT"/>
<evidence type="ECO:0000256" key="5">
    <source>
        <dbReference type="ARBA" id="ARBA00022989"/>
    </source>
</evidence>
<keyword evidence="4 7" id="KW-0812">Transmembrane</keyword>
<keyword evidence="5 7" id="KW-1133">Transmembrane helix</keyword>
<evidence type="ECO:0000256" key="2">
    <source>
        <dbReference type="ARBA" id="ARBA00010276"/>
    </source>
</evidence>
<evidence type="ECO:0000313" key="9">
    <source>
        <dbReference type="Proteomes" id="UP000006038"/>
    </source>
</evidence>
<dbReference type="Pfam" id="PF03169">
    <property type="entry name" value="OPT"/>
    <property type="match status" value="1"/>
</dbReference>
<dbReference type="InterPro" id="IPR045035">
    <property type="entry name" value="YSL-like"/>
</dbReference>
<feature type="transmembrane region" description="Helical" evidence="7">
    <location>
        <begin position="253"/>
        <end position="281"/>
    </location>
</feature>
<protein>
    <submittedName>
        <fullName evidence="8">Uncharacterized protein</fullName>
    </submittedName>
</protein>
<keyword evidence="9" id="KW-1185">Reference proteome</keyword>
<dbReference type="Gramene" id="OB05G17910.1">
    <property type="protein sequence ID" value="OB05G17910.1"/>
    <property type="gene ID" value="OB05G17910"/>
</dbReference>
<comment type="subcellular location">
    <subcellularLocation>
        <location evidence="1">Membrane</location>
        <topology evidence="1">Multi-pass membrane protein</topology>
    </subcellularLocation>
</comment>
<evidence type="ECO:0000256" key="3">
    <source>
        <dbReference type="ARBA" id="ARBA00022448"/>
    </source>
</evidence>
<dbReference type="GO" id="GO:0016020">
    <property type="term" value="C:membrane"/>
    <property type="evidence" value="ECO:0007669"/>
    <property type="project" value="UniProtKB-SubCell"/>
</dbReference>
<feature type="transmembrane region" description="Helical" evidence="7">
    <location>
        <begin position="148"/>
        <end position="166"/>
    </location>
</feature>
<reference evidence="8" key="2">
    <citation type="submission" date="2013-04" db="UniProtKB">
        <authorList>
            <consortium name="EnsemblPlants"/>
        </authorList>
    </citation>
    <scope>IDENTIFICATION</scope>
</reference>
<dbReference type="AlphaFoldDB" id="J3M5B7"/>
<dbReference type="GO" id="GO:0035673">
    <property type="term" value="F:oligopeptide transmembrane transporter activity"/>
    <property type="evidence" value="ECO:0007669"/>
    <property type="project" value="InterPro"/>
</dbReference>
<accession>J3M5B7</accession>
<dbReference type="InterPro" id="IPR004813">
    <property type="entry name" value="OPT"/>
</dbReference>
<name>J3M5B7_ORYBR</name>
<proteinExistence type="inferred from homology"/>
<evidence type="ECO:0000256" key="6">
    <source>
        <dbReference type="ARBA" id="ARBA00023136"/>
    </source>
</evidence>